<evidence type="ECO:0000313" key="4">
    <source>
        <dbReference type="Proteomes" id="UP000574390"/>
    </source>
</evidence>
<feature type="region of interest" description="Disordered" evidence="1">
    <location>
        <begin position="151"/>
        <end position="174"/>
    </location>
</feature>
<feature type="non-terminal residue" evidence="3">
    <location>
        <position position="174"/>
    </location>
</feature>
<keyword evidence="2" id="KW-0732">Signal</keyword>
<gene>
    <name evidence="3" type="ORF">FOZ62_025289</name>
</gene>
<evidence type="ECO:0000256" key="1">
    <source>
        <dbReference type="SAM" id="MobiDB-lite"/>
    </source>
</evidence>
<evidence type="ECO:0000256" key="2">
    <source>
        <dbReference type="SAM" id="SignalP"/>
    </source>
</evidence>
<protein>
    <submittedName>
        <fullName evidence="3">Uncharacterized protein</fullName>
    </submittedName>
</protein>
<reference evidence="3 4" key="1">
    <citation type="submission" date="2020-04" db="EMBL/GenBank/DDBJ databases">
        <title>Perkinsus olseni comparative genomics.</title>
        <authorList>
            <person name="Bogema D.R."/>
        </authorList>
    </citation>
    <scope>NUCLEOTIDE SEQUENCE [LARGE SCALE GENOMIC DNA]</scope>
    <source>
        <strain evidence="3">ATCC PRA-205</strain>
    </source>
</reference>
<accession>A0A7J6SU06</accession>
<evidence type="ECO:0000313" key="3">
    <source>
        <dbReference type="EMBL" id="KAF4735656.1"/>
    </source>
</evidence>
<feature type="compositionally biased region" description="Basic and acidic residues" evidence="1">
    <location>
        <begin position="155"/>
        <end position="168"/>
    </location>
</feature>
<dbReference type="EMBL" id="JABANM010012636">
    <property type="protein sequence ID" value="KAF4735656.1"/>
    <property type="molecule type" value="Genomic_DNA"/>
</dbReference>
<sequence length="174" mass="19810">LVSSTMLKTVIVLVGTIALVNAALTVSRCKHSPHEASDGRCCCVRSSNRNYRGTEVQLCLEGRQQLPTFKWAKCPVKEDGKIVKGEFDSEDVRVPRRVYERFFSGWRPKRNMLDSCKKAFRTFQKNAVGRTWGTASRMVVENVCSMIDNYEEEETPKSTEGSKKKFDQFDELAD</sequence>
<organism evidence="3 4">
    <name type="scientific">Perkinsus olseni</name>
    <name type="common">Perkinsus atlanticus</name>
    <dbReference type="NCBI Taxonomy" id="32597"/>
    <lineage>
        <taxon>Eukaryota</taxon>
        <taxon>Sar</taxon>
        <taxon>Alveolata</taxon>
        <taxon>Perkinsozoa</taxon>
        <taxon>Perkinsea</taxon>
        <taxon>Perkinsida</taxon>
        <taxon>Perkinsidae</taxon>
        <taxon>Perkinsus</taxon>
    </lineage>
</organism>
<dbReference type="Proteomes" id="UP000574390">
    <property type="component" value="Unassembled WGS sequence"/>
</dbReference>
<proteinExistence type="predicted"/>
<comment type="caution">
    <text evidence="3">The sequence shown here is derived from an EMBL/GenBank/DDBJ whole genome shotgun (WGS) entry which is preliminary data.</text>
</comment>
<dbReference type="AlphaFoldDB" id="A0A7J6SU06"/>
<feature type="signal peptide" evidence="2">
    <location>
        <begin position="1"/>
        <end position="22"/>
    </location>
</feature>
<feature type="chain" id="PRO_5029781288" evidence="2">
    <location>
        <begin position="23"/>
        <end position="174"/>
    </location>
</feature>
<name>A0A7J6SU06_PEROL</name>